<evidence type="ECO:0000313" key="3">
    <source>
        <dbReference type="Proteomes" id="UP000620127"/>
    </source>
</evidence>
<dbReference type="Gene3D" id="3.20.20.80">
    <property type="entry name" value="Glycosidases"/>
    <property type="match status" value="1"/>
</dbReference>
<dbReference type="Proteomes" id="UP000620127">
    <property type="component" value="Unassembled WGS sequence"/>
</dbReference>
<dbReference type="InterPro" id="IPR032719">
    <property type="entry name" value="WbsX"/>
</dbReference>
<dbReference type="EMBL" id="BMYT01000002">
    <property type="protein sequence ID" value="GGX11057.1"/>
    <property type="molecule type" value="Genomic_DNA"/>
</dbReference>
<dbReference type="Pfam" id="PF14307">
    <property type="entry name" value="Glyco_tran_WbsX"/>
    <property type="match status" value="1"/>
</dbReference>
<keyword evidence="3" id="KW-1185">Reference proteome</keyword>
<organism evidence="2 3">
    <name type="scientific">Undibacterium macrobrachii</name>
    <dbReference type="NCBI Taxonomy" id="1119058"/>
    <lineage>
        <taxon>Bacteria</taxon>
        <taxon>Pseudomonadati</taxon>
        <taxon>Pseudomonadota</taxon>
        <taxon>Betaproteobacteria</taxon>
        <taxon>Burkholderiales</taxon>
        <taxon>Oxalobacteraceae</taxon>
        <taxon>Undibacterium</taxon>
    </lineage>
</organism>
<proteinExistence type="predicted"/>
<accession>A0ABQ2XDC9</accession>
<dbReference type="RefSeq" id="WP_229827173.1">
    <property type="nucleotide sequence ID" value="NZ_BMYT01000002.1"/>
</dbReference>
<dbReference type="PANTHER" id="PTHR41244:SF1">
    <property type="entry name" value="GLYCOSYLTRANSFERASE"/>
    <property type="match status" value="1"/>
</dbReference>
<dbReference type="PANTHER" id="PTHR41244">
    <property type="entry name" value="RHAMNAN SYNTHESIS F"/>
    <property type="match status" value="1"/>
</dbReference>
<protein>
    <recommendedName>
        <fullName evidence="4">Lipopolysaccharide biosynthesis protein</fullName>
    </recommendedName>
</protein>
<reference evidence="3" key="1">
    <citation type="journal article" date="2019" name="Int. J. Syst. Evol. Microbiol.">
        <title>The Global Catalogue of Microorganisms (GCM) 10K type strain sequencing project: providing services to taxonomists for standard genome sequencing and annotation.</title>
        <authorList>
            <consortium name="The Broad Institute Genomics Platform"/>
            <consortium name="The Broad Institute Genome Sequencing Center for Infectious Disease"/>
            <person name="Wu L."/>
            <person name="Ma J."/>
        </authorList>
    </citation>
    <scope>NUCLEOTIDE SEQUENCE [LARGE SCALE GENOMIC DNA]</scope>
    <source>
        <strain evidence="3">KCTC 23916</strain>
    </source>
</reference>
<feature type="region of interest" description="Disordered" evidence="1">
    <location>
        <begin position="1"/>
        <end position="38"/>
    </location>
</feature>
<comment type="caution">
    <text evidence="2">The sequence shown here is derived from an EMBL/GenBank/DDBJ whole genome shotgun (WGS) entry which is preliminary data.</text>
</comment>
<evidence type="ECO:0000256" key="1">
    <source>
        <dbReference type="SAM" id="MobiDB-lite"/>
    </source>
</evidence>
<name>A0ABQ2XDC9_9BURK</name>
<sequence length="750" mass="85895">MKKTESSVSSKKRPSSKFVSATTDSHEDLNPPDSTAAEKSNEYRIVRAITKEDKEGIFGFIDSVDEQGIRAWAINLDDISEPITLNIQLNDLVIGCAFANLHRADISEIVGQKVYCGVQVLWKRMSIPQEHEHLQDHAEVKLHLVLDGSNLALAPVMISFDKLSSWFRASVVKKNEKKSISPTQCKSSFDVSCNTDLAQDLNNDVKLIAYYLPQFHPIIENDEWWGAGFTEWTNVTRAIPYFKDHYQPHIPSELGYYDLRLPEVREAQAKLAKEHGIYGFCYYYYWFEGRRLLERPLQEVFDSGKPDFPFCICWANENWSRRWDGSENEILVQQVHNEQTDEEFIRDVIPLFKDPRYIRLNGAPILIIYRLSLMPNPAKTAEIWREICAANGIPKIHLCMAETFNLTEPRQYGFNSSVQFPPHNLVAGLENDKIDGLAESYTGNIYDFENVVEEQLGRGIPLYQQFPGVMTAWDNTARKKKAGNVFINATPDSYETWLRGAIDRARQSLPKGEQLVFINAWNEWAEGTHLEPDQKNGRAYLESTRRALKGTSNWHLLLNYADQLSELTGETKKNFIADLRFSLERLTKVNQHLLGVMGNYGIPKFWTNMKKGLPYAWNGLRFYEGGASDLFNLNHYSKFHGQKVVVDSLQKLMLDGWAYHSPQQKLAADTPTYIVLQNIALDESYFAPIVHRYERADVAEYNQNPNMLFSGIKAMVDISSVPPGTYELIVACQIEKRVVMTPFKVEIEIV</sequence>
<dbReference type="CDD" id="cd11579">
    <property type="entry name" value="Glyco_tran_WbsX"/>
    <property type="match status" value="1"/>
</dbReference>
<evidence type="ECO:0000313" key="2">
    <source>
        <dbReference type="EMBL" id="GGX11057.1"/>
    </source>
</evidence>
<gene>
    <name evidence="2" type="ORF">GCM10011282_16720</name>
</gene>
<evidence type="ECO:0008006" key="4">
    <source>
        <dbReference type="Google" id="ProtNLM"/>
    </source>
</evidence>